<dbReference type="AlphaFoldDB" id="A0A9D2LSI9"/>
<feature type="transmembrane region" description="Helical" evidence="1">
    <location>
        <begin position="6"/>
        <end position="24"/>
    </location>
</feature>
<keyword evidence="1" id="KW-0812">Transmembrane</keyword>
<gene>
    <name evidence="2" type="ORF">IAA06_07330</name>
</gene>
<dbReference type="EMBL" id="DWYZ01000141">
    <property type="protein sequence ID" value="HJB28592.1"/>
    <property type="molecule type" value="Genomic_DNA"/>
</dbReference>
<organism evidence="2 3">
    <name type="scientific">Candidatus Blautia faecavium</name>
    <dbReference type="NCBI Taxonomy" id="2838487"/>
    <lineage>
        <taxon>Bacteria</taxon>
        <taxon>Bacillati</taxon>
        <taxon>Bacillota</taxon>
        <taxon>Clostridia</taxon>
        <taxon>Lachnospirales</taxon>
        <taxon>Lachnospiraceae</taxon>
        <taxon>Blautia</taxon>
    </lineage>
</organism>
<comment type="caution">
    <text evidence="2">The sequence shown here is derived from an EMBL/GenBank/DDBJ whole genome shotgun (WGS) entry which is preliminary data.</text>
</comment>
<reference evidence="2" key="2">
    <citation type="submission" date="2021-04" db="EMBL/GenBank/DDBJ databases">
        <authorList>
            <person name="Gilroy R."/>
        </authorList>
    </citation>
    <scope>NUCLEOTIDE SEQUENCE</scope>
    <source>
        <strain evidence="2">ChiSjej1B19-5720</strain>
    </source>
</reference>
<keyword evidence="1" id="KW-0472">Membrane</keyword>
<keyword evidence="1" id="KW-1133">Transmembrane helix</keyword>
<evidence type="ECO:0000313" key="2">
    <source>
        <dbReference type="EMBL" id="HJB28592.1"/>
    </source>
</evidence>
<feature type="transmembrane region" description="Helical" evidence="1">
    <location>
        <begin position="36"/>
        <end position="57"/>
    </location>
</feature>
<proteinExistence type="predicted"/>
<feature type="transmembrane region" description="Helical" evidence="1">
    <location>
        <begin position="143"/>
        <end position="164"/>
    </location>
</feature>
<accession>A0A9D2LSI9</accession>
<feature type="transmembrane region" description="Helical" evidence="1">
    <location>
        <begin position="176"/>
        <end position="197"/>
    </location>
</feature>
<evidence type="ECO:0000256" key="1">
    <source>
        <dbReference type="SAM" id="Phobius"/>
    </source>
</evidence>
<name>A0A9D2LSI9_9FIRM</name>
<dbReference type="Proteomes" id="UP000823842">
    <property type="component" value="Unassembled WGS sequence"/>
</dbReference>
<evidence type="ECO:0000313" key="3">
    <source>
        <dbReference type="Proteomes" id="UP000823842"/>
    </source>
</evidence>
<reference evidence="2" key="1">
    <citation type="journal article" date="2021" name="PeerJ">
        <title>Extensive microbial diversity within the chicken gut microbiome revealed by metagenomics and culture.</title>
        <authorList>
            <person name="Gilroy R."/>
            <person name="Ravi A."/>
            <person name="Getino M."/>
            <person name="Pursley I."/>
            <person name="Horton D.L."/>
            <person name="Alikhan N.F."/>
            <person name="Baker D."/>
            <person name="Gharbi K."/>
            <person name="Hall N."/>
            <person name="Watson M."/>
            <person name="Adriaenssens E.M."/>
            <person name="Foster-Nyarko E."/>
            <person name="Jarju S."/>
            <person name="Secka A."/>
            <person name="Antonio M."/>
            <person name="Oren A."/>
            <person name="Chaudhuri R.R."/>
            <person name="La Ragione R."/>
            <person name="Hildebrand F."/>
            <person name="Pallen M.J."/>
        </authorList>
    </citation>
    <scope>NUCLEOTIDE SEQUENCE</scope>
    <source>
        <strain evidence="2">ChiSjej1B19-5720</strain>
    </source>
</reference>
<sequence>MAYLWGGMILIGIIYGTITGNLQAVTEAVVESSKEAVTLCITMAGITAMWTGIMKIAEMTGLVGQLSRRLRPFIKLLFPRLPENSAAGKYISVNFLSNFLGLSWASTSSGLMAFRELDKINREECRKYGENKKRGVGIATREMCTFLIINVSSLQLIPVSIIAYRAQYGSVQPVAIVGPAILATGISTLTAILFCLFMNQRK</sequence>
<protein>
    <submittedName>
        <fullName evidence="2">Nucleoside recognition protein</fullName>
    </submittedName>
</protein>